<dbReference type="EMBL" id="RJJD01000021">
    <property type="protein sequence ID" value="RNI22540.1"/>
    <property type="molecule type" value="Genomic_DNA"/>
</dbReference>
<dbReference type="AlphaFoldDB" id="A0A3M9MAE6"/>
<comment type="caution">
    <text evidence="1">The sequence shown here is derived from an EMBL/GenBank/DDBJ whole genome shotgun (WGS) entry which is preliminary data.</text>
</comment>
<dbReference type="PROSITE" id="PS51257">
    <property type="entry name" value="PROKAR_LIPOPROTEIN"/>
    <property type="match status" value="1"/>
</dbReference>
<sequence>MKILENGLKNAFLLLCVVFLAACEEPFTPEVLEGNNNFLVVSGFINSNGPTTISLSRTQNLSENGGPVMEEDATVMVEEENGAKFPLLETTPGTYTSPYLLINSTKKYRLVIKADGKDYESDFVEVKQTPAIDSINWKAESDGLQFYVNSHDPNNNTVYYRWEYEETWEYRAYYHSWLEYIDGKIVDRSPENDIYLCWPTSSSTQINMSNTVKLGQDVISNFPLLKLPTNSNKLISKYSILVKQYAQTKEASEYWEALKKNTESIGSLFDPLPTQLVGNIRCLTSPVEPVIGFVEVCSVEEKRIFVTRPELPTTWSPQDIIYCEQDTIPVNEVADYFSSGTLIPIDRVYSTEGMSKLIGYRGAGSYCTDCRNMGTNIKPDFWQ</sequence>
<proteinExistence type="predicted"/>
<gene>
    <name evidence="1" type="ORF">EFB08_20795</name>
</gene>
<dbReference type="Proteomes" id="UP000272117">
    <property type="component" value="Unassembled WGS sequence"/>
</dbReference>
<dbReference type="InterPro" id="IPR025345">
    <property type="entry name" value="DUF4249"/>
</dbReference>
<name>A0A3M9MAE6_9BACT</name>
<evidence type="ECO:0000313" key="2">
    <source>
        <dbReference type="Proteomes" id="UP000272117"/>
    </source>
</evidence>
<reference evidence="1 2" key="1">
    <citation type="submission" date="2018-11" db="EMBL/GenBank/DDBJ databases">
        <title>Rufibacter latericius sp. nov., isolated from water in Baiyang Lake.</title>
        <authorList>
            <person name="Yang Y."/>
        </authorList>
    </citation>
    <scope>NUCLEOTIDE SEQUENCE [LARGE SCALE GENOMIC DNA]</scope>
    <source>
        <strain evidence="1 2">R-22-1c-1</strain>
    </source>
</reference>
<protein>
    <submittedName>
        <fullName evidence="1">DUF4249 domain-containing protein</fullName>
    </submittedName>
</protein>
<evidence type="ECO:0000313" key="1">
    <source>
        <dbReference type="EMBL" id="RNI22540.1"/>
    </source>
</evidence>
<dbReference type="Pfam" id="PF14054">
    <property type="entry name" value="DUF4249"/>
    <property type="match status" value="1"/>
</dbReference>
<dbReference type="RefSeq" id="WP_123128896.1">
    <property type="nucleotide sequence ID" value="NZ_RJJD01000021.1"/>
</dbReference>
<dbReference type="OrthoDB" id="1062680at2"/>
<accession>A0A3M9MAE6</accession>
<organism evidence="1 2">
    <name type="scientific">Rufibacter latericius</name>
    <dbReference type="NCBI Taxonomy" id="2487040"/>
    <lineage>
        <taxon>Bacteria</taxon>
        <taxon>Pseudomonadati</taxon>
        <taxon>Bacteroidota</taxon>
        <taxon>Cytophagia</taxon>
        <taxon>Cytophagales</taxon>
        <taxon>Hymenobacteraceae</taxon>
        <taxon>Rufibacter</taxon>
    </lineage>
</organism>
<keyword evidence="2" id="KW-1185">Reference proteome</keyword>